<keyword evidence="1" id="KW-1015">Disulfide bond</keyword>
<dbReference type="SUPFAM" id="SSF49410">
    <property type="entry name" value="Alpha-macroglobulin receptor domain"/>
    <property type="match status" value="1"/>
</dbReference>
<protein>
    <recommendedName>
        <fullName evidence="2">Alpha-macroglobulin receptor-binding domain-containing protein</fullName>
    </recommendedName>
</protein>
<sequence length="800" mass="90235">MSPNLQLSQNTSATYCLKQNITQTHSYHIAALETGLANVTVLVETESGYNLPCGSETIISKRDAVFKSLMIEPEGYLMTNTKAVLLCANSEHFDKNITWNIYIPRDIVSRTEKVSLAINADLLGETIENLHQLLTIPSGCGEQIIASMAPNLYILRYLNVTGGLTASTKQRIMRNLKIGYQRILNYAHSDGSFSAFGYYDPSGSMFLTTFVVRVLLAAKPYIYVDQRVIDKAVNWIFYHQLENGCFDTMHHVFQDMGGTNMENSTAGLTAYVIFNLFDANVNVPDAVQTNAKFCIRSQRSPDKYSMIISSYALFKVYWLSEARRLLEQAISLANIENDMMWWSTRGTDESYASDIEVTSYALLALLEQKTPENMAYAHSIVQWLASKMGPTGGFRSTQDTIVALDALTKYAEVIHSDDIDLTINLEAHQESQIFILKKNNRLKSKLVQLQSKDGEVKLQLSGVGCVLTQLIMSYFTTNISDTEAFKLAVEIAPVSNIDACSIKSISPCVAYEGPDKMSNMAVMEVALPSGFQADRSSLYELIQPGNNIKMFEEKDEQINFYFTNLGKNQVCFTFNINENVPVEDRKEGLIKLYDYYRPENSILQFYKIISNCSRSFIDGVEEEVGTDVKPESYVRKNGNVVGDLECLYVVGNRTQQKTNVLTYERDISQNLSQDYEEVTPKCIQVSIDETRKKRSSGLNNSTSPNCMSVPFYRVSTNPRMNKRNKRNPIWLRYKRNILNNDFVDLDFDMEAPNCINIPFYVPFPSPKKNSTNEDSQNQGIGIVRHSTKGPHPLQPGGLYV</sequence>
<dbReference type="Gene3D" id="2.60.120.1540">
    <property type="match status" value="1"/>
</dbReference>
<dbReference type="Proteomes" id="UP001152799">
    <property type="component" value="Chromosome 3"/>
</dbReference>
<dbReference type="AlphaFoldDB" id="A0A9N9MML0"/>
<keyword evidence="4" id="KW-1185">Reference proteome</keyword>
<organism evidence="3 4">
    <name type="scientific">Ceutorhynchus assimilis</name>
    <name type="common">cabbage seed weevil</name>
    <dbReference type="NCBI Taxonomy" id="467358"/>
    <lineage>
        <taxon>Eukaryota</taxon>
        <taxon>Metazoa</taxon>
        <taxon>Ecdysozoa</taxon>
        <taxon>Arthropoda</taxon>
        <taxon>Hexapoda</taxon>
        <taxon>Insecta</taxon>
        <taxon>Pterygota</taxon>
        <taxon>Neoptera</taxon>
        <taxon>Endopterygota</taxon>
        <taxon>Coleoptera</taxon>
        <taxon>Polyphaga</taxon>
        <taxon>Cucujiformia</taxon>
        <taxon>Curculionidae</taxon>
        <taxon>Ceutorhynchinae</taxon>
        <taxon>Ceutorhynchus</taxon>
    </lineage>
</organism>
<dbReference type="EMBL" id="OU892279">
    <property type="protein sequence ID" value="CAG9766184.1"/>
    <property type="molecule type" value="Genomic_DNA"/>
</dbReference>
<dbReference type="Pfam" id="PF07677">
    <property type="entry name" value="A2M_recep"/>
    <property type="match status" value="1"/>
</dbReference>
<dbReference type="InterPro" id="IPR036595">
    <property type="entry name" value="A-macroglobulin_rcpt-bd_sf"/>
</dbReference>
<dbReference type="InterPro" id="IPR009048">
    <property type="entry name" value="A-macroglobulin_rcpt-bd"/>
</dbReference>
<evidence type="ECO:0000313" key="4">
    <source>
        <dbReference type="Proteomes" id="UP001152799"/>
    </source>
</evidence>
<evidence type="ECO:0000313" key="3">
    <source>
        <dbReference type="EMBL" id="CAG9766184.1"/>
    </source>
</evidence>
<evidence type="ECO:0000259" key="2">
    <source>
        <dbReference type="SMART" id="SM01361"/>
    </source>
</evidence>
<dbReference type="InterPro" id="IPR047565">
    <property type="entry name" value="Alpha-macroglob_thiol-ester_cl"/>
</dbReference>
<dbReference type="Gene3D" id="2.60.40.690">
    <property type="entry name" value="Alpha-macroglobulin, receptor-binding domain"/>
    <property type="match status" value="1"/>
</dbReference>
<dbReference type="InterPro" id="IPR019742">
    <property type="entry name" value="MacrogloblnA2_CS"/>
</dbReference>
<feature type="domain" description="Alpha-macroglobulin receptor-binding" evidence="2">
    <location>
        <begin position="518"/>
        <end position="606"/>
    </location>
</feature>
<dbReference type="InterPro" id="IPR050473">
    <property type="entry name" value="A2M/Complement_sys"/>
</dbReference>
<reference evidence="3" key="1">
    <citation type="submission" date="2022-01" db="EMBL/GenBank/DDBJ databases">
        <authorList>
            <person name="King R."/>
        </authorList>
    </citation>
    <scope>NUCLEOTIDE SEQUENCE</scope>
</reference>
<dbReference type="Gene3D" id="1.50.10.20">
    <property type="match status" value="1"/>
</dbReference>
<evidence type="ECO:0000256" key="1">
    <source>
        <dbReference type="ARBA" id="ARBA00023157"/>
    </source>
</evidence>
<dbReference type="SMART" id="SM01361">
    <property type="entry name" value="A2M_recep"/>
    <property type="match status" value="1"/>
</dbReference>
<dbReference type="OrthoDB" id="6753918at2759"/>
<name>A0A9N9MML0_9CUCU</name>
<dbReference type="InterPro" id="IPR008930">
    <property type="entry name" value="Terpenoid_cyclase/PrenylTrfase"/>
</dbReference>
<accession>A0A9N9MML0</accession>
<dbReference type="InterPro" id="IPR011626">
    <property type="entry name" value="Alpha-macroglobulin_TED"/>
</dbReference>
<dbReference type="Pfam" id="PF07678">
    <property type="entry name" value="TED_complement"/>
    <property type="match status" value="1"/>
</dbReference>
<dbReference type="GO" id="GO:0005615">
    <property type="term" value="C:extracellular space"/>
    <property type="evidence" value="ECO:0007669"/>
    <property type="project" value="InterPro"/>
</dbReference>
<dbReference type="SUPFAM" id="SSF48239">
    <property type="entry name" value="Terpenoid cyclases/Protein prenyltransferases"/>
    <property type="match status" value="1"/>
</dbReference>
<gene>
    <name evidence="3" type="ORF">CEUTPL_LOCUS6772</name>
</gene>
<dbReference type="SMART" id="SM01419">
    <property type="entry name" value="Thiol-ester_cl"/>
    <property type="match status" value="1"/>
</dbReference>
<dbReference type="PROSITE" id="PS00477">
    <property type="entry name" value="ALPHA_2_MACROGLOBULIN"/>
    <property type="match status" value="1"/>
</dbReference>
<proteinExistence type="predicted"/>
<dbReference type="PANTHER" id="PTHR11412">
    <property type="entry name" value="MACROGLOBULIN / COMPLEMENT"/>
    <property type="match status" value="1"/>
</dbReference>
<dbReference type="PANTHER" id="PTHR11412:SF171">
    <property type="entry name" value="PREGNANCY ZONE PROTEIN-LIKE PROTEIN"/>
    <property type="match status" value="1"/>
</dbReference>